<evidence type="ECO:0000256" key="6">
    <source>
        <dbReference type="ARBA" id="ARBA00023163"/>
    </source>
</evidence>
<evidence type="ECO:0000256" key="5">
    <source>
        <dbReference type="ARBA" id="ARBA00022737"/>
    </source>
</evidence>
<dbReference type="InterPro" id="IPR053826">
    <property type="entry name" value="WDR75"/>
</dbReference>
<dbReference type="GO" id="GO:0006364">
    <property type="term" value="P:rRNA processing"/>
    <property type="evidence" value="ECO:0007669"/>
    <property type="project" value="UniProtKB-KW"/>
</dbReference>
<sequence>MVAKMTPAARKTKAKAAATRVDKGVLRFVANGKTLVHASGKDVKLVAVATGEIVRTLQGHEAQVVSACESPWDVTQIVSLDKAGCIKVWDALDGRCLETVPNSGVTHMAGAYAVLGPAALEGKKWAWKLCKVEIVHGKGKKNASLNVVRTIHKSRSGTCLQLSLGGTAGGAGAENPGPYVLCVSRNTLLVHDSVSEENYKLPHDFPLTCAAIHPTQDIVIAGDEDGQIAVFRKSGPTSFASTTRTILHWHAHPVGAVSFSSDGNNFISGGQEAVLVIWQLETGSRVFCPRLGGPITQVAASADGAHYAVLMETSAIKIFDARTRRIVRVLQALTAVPHVSRKPRIGLVMDPRSGAVVMQRTPGRLQFFDVQKEKHLTAIDVSGRNALNRTEADRPVIPTIVERVAFVPGSGTRMATVERRIEVMTLKFWNLTRQQQAGSRPSTAYEVTTQVQQPHKGPVVALLMHPRGDMAVTASKDSTFKVWTRVQGSGEWGCRSVGYYRSSPILCADLSQDGSLLALAYDNIVTLWNPMTNAMIDVFSHPSPGREAATVTHVAFFRQTRLAVATATGSLHIWNVIEGRVEWSLQLGSINALRAHQSQLVVVAQNRHALVFDDAPVPIRHEVFEVRNGRPVDVAYFAAKSGFAVLTNKDHVELVACDTAPETEAAHGPEGIVSASELQRRSNYALVHDATSKAQSSDGRSAFLPRNHGGAAKSAPVLDLLDAYPSSVLPPLSKLAASLLVGDEGTSKGSGASKKRAAATSPGAPSPSAKRSRAAVAAATTTAVSQDANSDATLAASEDDHANQTKTRTQEKALEVSFTEFFRSALWKGPESSAPADDVTKAPKTPEAPKTKSSKPKTASKTRTTTAKKQKKAKA</sequence>
<comment type="caution">
    <text evidence="11">The sequence shown here is derived from an EMBL/GenBank/DDBJ whole genome shotgun (WGS) entry which is preliminary data.</text>
</comment>
<organism evidence="11 12">
    <name type="scientific">Hondaea fermentalgiana</name>
    <dbReference type="NCBI Taxonomy" id="2315210"/>
    <lineage>
        <taxon>Eukaryota</taxon>
        <taxon>Sar</taxon>
        <taxon>Stramenopiles</taxon>
        <taxon>Bigyra</taxon>
        <taxon>Labyrinthulomycetes</taxon>
        <taxon>Thraustochytrida</taxon>
        <taxon>Thraustochytriidae</taxon>
        <taxon>Hondaea</taxon>
    </lineage>
</organism>
<dbReference type="InterPro" id="IPR011047">
    <property type="entry name" value="Quinoprotein_ADH-like_sf"/>
</dbReference>
<evidence type="ECO:0000256" key="7">
    <source>
        <dbReference type="ARBA" id="ARBA00023242"/>
    </source>
</evidence>
<dbReference type="Pfam" id="PF00400">
    <property type="entry name" value="WD40"/>
    <property type="match status" value="1"/>
</dbReference>
<feature type="repeat" description="WD" evidence="8">
    <location>
        <begin position="247"/>
        <end position="288"/>
    </location>
</feature>
<keyword evidence="5" id="KW-0677">Repeat</keyword>
<feature type="repeat" description="WD" evidence="8">
    <location>
        <begin position="452"/>
        <end position="483"/>
    </location>
</feature>
<dbReference type="Pfam" id="PF23769">
    <property type="entry name" value="Beta-prop_WDR75_2nd"/>
    <property type="match status" value="1"/>
</dbReference>
<reference evidence="11 12" key="1">
    <citation type="submission" date="2017-12" db="EMBL/GenBank/DDBJ databases">
        <title>Sequencing, de novo assembly and annotation of complete genome of a new Thraustochytrid species, strain FCC1311.</title>
        <authorList>
            <person name="Sedici K."/>
            <person name="Godart F."/>
            <person name="Aiese Cigliano R."/>
            <person name="Sanseverino W."/>
            <person name="Barakat M."/>
            <person name="Ortet P."/>
            <person name="Marechal E."/>
            <person name="Cagnac O."/>
            <person name="Amato A."/>
        </authorList>
    </citation>
    <scope>NUCLEOTIDE SEQUENCE [LARGE SCALE GENOMIC DNA]</scope>
</reference>
<dbReference type="PANTHER" id="PTHR44215:SF1">
    <property type="entry name" value="WD REPEAT-CONTAINING PROTEIN 75"/>
    <property type="match status" value="1"/>
</dbReference>
<feature type="region of interest" description="Disordered" evidence="9">
    <location>
        <begin position="828"/>
        <end position="875"/>
    </location>
</feature>
<keyword evidence="7" id="KW-0539">Nucleus</keyword>
<evidence type="ECO:0000256" key="2">
    <source>
        <dbReference type="ARBA" id="ARBA00022517"/>
    </source>
</evidence>
<keyword evidence="3" id="KW-0698">rRNA processing</keyword>
<feature type="domain" description="WD repeat-containing protein 75 second beta-propeller" evidence="10">
    <location>
        <begin position="347"/>
        <end position="595"/>
    </location>
</feature>
<dbReference type="GO" id="GO:0003723">
    <property type="term" value="F:RNA binding"/>
    <property type="evidence" value="ECO:0007669"/>
    <property type="project" value="InterPro"/>
</dbReference>
<dbReference type="InParanoid" id="A0A2R5GXE2"/>
<dbReference type="InterPro" id="IPR015943">
    <property type="entry name" value="WD40/YVTN_repeat-like_dom_sf"/>
</dbReference>
<dbReference type="SUPFAM" id="SSF50978">
    <property type="entry name" value="WD40 repeat-like"/>
    <property type="match status" value="1"/>
</dbReference>
<keyword evidence="4 8" id="KW-0853">WD repeat</keyword>
<evidence type="ECO:0000313" key="12">
    <source>
        <dbReference type="Proteomes" id="UP000241890"/>
    </source>
</evidence>
<dbReference type="PANTHER" id="PTHR44215">
    <property type="entry name" value="WD REPEAT-CONTAINING PROTEIN 75"/>
    <property type="match status" value="1"/>
</dbReference>
<dbReference type="GO" id="GO:2000234">
    <property type="term" value="P:positive regulation of rRNA processing"/>
    <property type="evidence" value="ECO:0007669"/>
    <property type="project" value="TreeGrafter"/>
</dbReference>
<evidence type="ECO:0000256" key="8">
    <source>
        <dbReference type="PROSITE-ProRule" id="PRU00221"/>
    </source>
</evidence>
<dbReference type="GO" id="GO:0032040">
    <property type="term" value="C:small-subunit processome"/>
    <property type="evidence" value="ECO:0007669"/>
    <property type="project" value="InterPro"/>
</dbReference>
<feature type="compositionally biased region" description="Low complexity" evidence="9">
    <location>
        <begin position="744"/>
        <end position="785"/>
    </location>
</feature>
<dbReference type="SMART" id="SM00320">
    <property type="entry name" value="WD40"/>
    <property type="match status" value="7"/>
</dbReference>
<feature type="region of interest" description="Disordered" evidence="9">
    <location>
        <begin position="744"/>
        <end position="811"/>
    </location>
</feature>
<dbReference type="PROSITE" id="PS50294">
    <property type="entry name" value="WD_REPEATS_REGION"/>
    <property type="match status" value="2"/>
</dbReference>
<proteinExistence type="predicted"/>
<evidence type="ECO:0000256" key="9">
    <source>
        <dbReference type="SAM" id="MobiDB-lite"/>
    </source>
</evidence>
<name>A0A2R5GXE2_9STRA</name>
<evidence type="ECO:0000256" key="4">
    <source>
        <dbReference type="ARBA" id="ARBA00022574"/>
    </source>
</evidence>
<dbReference type="GO" id="GO:0045943">
    <property type="term" value="P:positive regulation of transcription by RNA polymerase I"/>
    <property type="evidence" value="ECO:0007669"/>
    <property type="project" value="InterPro"/>
</dbReference>
<dbReference type="SUPFAM" id="SSF50998">
    <property type="entry name" value="Quinoprotein alcohol dehydrogenase-like"/>
    <property type="match status" value="1"/>
</dbReference>
<protein>
    <submittedName>
        <fullName evidence="11">WD repeat-containing protein 75</fullName>
    </submittedName>
</protein>
<dbReference type="PROSITE" id="PS50082">
    <property type="entry name" value="WD_REPEATS_2"/>
    <property type="match status" value="2"/>
</dbReference>
<comment type="subcellular location">
    <subcellularLocation>
        <location evidence="1">Nucleus</location>
        <location evidence="1">Nucleolus</location>
    </subcellularLocation>
</comment>
<dbReference type="AlphaFoldDB" id="A0A2R5GXE2"/>
<evidence type="ECO:0000256" key="1">
    <source>
        <dbReference type="ARBA" id="ARBA00004604"/>
    </source>
</evidence>
<evidence type="ECO:0000256" key="3">
    <source>
        <dbReference type="ARBA" id="ARBA00022552"/>
    </source>
</evidence>
<dbReference type="Pfam" id="PF23869">
    <property type="entry name" value="Beta-prop_WDR75_1st"/>
    <property type="match status" value="1"/>
</dbReference>
<dbReference type="InterPro" id="IPR057644">
    <property type="entry name" value="Beta-prop_WDR75_2nd"/>
</dbReference>
<dbReference type="InterPro" id="IPR036322">
    <property type="entry name" value="WD40_repeat_dom_sf"/>
</dbReference>
<feature type="compositionally biased region" description="Basic and acidic residues" evidence="9">
    <location>
        <begin position="798"/>
        <end position="811"/>
    </location>
</feature>
<dbReference type="Gene3D" id="2.130.10.10">
    <property type="entry name" value="YVTN repeat-like/Quinoprotein amine dehydrogenase"/>
    <property type="match status" value="3"/>
</dbReference>
<dbReference type="OrthoDB" id="4096at2759"/>
<dbReference type="InterPro" id="IPR001680">
    <property type="entry name" value="WD40_rpt"/>
</dbReference>
<gene>
    <name evidence="11" type="ORF">FCC1311_112212</name>
</gene>
<feature type="compositionally biased region" description="Basic residues" evidence="9">
    <location>
        <begin position="852"/>
        <end position="875"/>
    </location>
</feature>
<accession>A0A2R5GXE2</accession>
<dbReference type="Proteomes" id="UP000241890">
    <property type="component" value="Unassembled WGS sequence"/>
</dbReference>
<evidence type="ECO:0000259" key="10">
    <source>
        <dbReference type="Pfam" id="PF23769"/>
    </source>
</evidence>
<keyword evidence="2" id="KW-0690">Ribosome biogenesis</keyword>
<dbReference type="EMBL" id="BEYU01000246">
    <property type="protein sequence ID" value="GBG34999.1"/>
    <property type="molecule type" value="Genomic_DNA"/>
</dbReference>
<keyword evidence="12" id="KW-1185">Reference proteome</keyword>
<keyword evidence="6" id="KW-0804">Transcription</keyword>
<evidence type="ECO:0000313" key="11">
    <source>
        <dbReference type="EMBL" id="GBG34999.1"/>
    </source>
</evidence>